<name>A0ABS7EJC2_9GAMM</name>
<dbReference type="PANTHER" id="PTHR46825">
    <property type="entry name" value="D-ALANYL-D-ALANINE-CARBOXYPEPTIDASE/ENDOPEPTIDASE AMPH"/>
    <property type="match status" value="1"/>
</dbReference>
<dbReference type="SUPFAM" id="SSF56601">
    <property type="entry name" value="beta-lactamase/transpeptidase-like"/>
    <property type="match status" value="1"/>
</dbReference>
<dbReference type="PANTHER" id="PTHR46825:SF9">
    <property type="entry name" value="BETA-LACTAMASE-RELATED DOMAIN-CONTAINING PROTEIN"/>
    <property type="match status" value="1"/>
</dbReference>
<evidence type="ECO:0000256" key="1">
    <source>
        <dbReference type="SAM" id="SignalP"/>
    </source>
</evidence>
<dbReference type="Pfam" id="PF00144">
    <property type="entry name" value="Beta-lactamase"/>
    <property type="match status" value="1"/>
</dbReference>
<keyword evidence="4" id="KW-1185">Reference proteome</keyword>
<evidence type="ECO:0000259" key="2">
    <source>
        <dbReference type="Pfam" id="PF00144"/>
    </source>
</evidence>
<accession>A0ABS7EJC2</accession>
<sequence>MKMKMYKYIGLFLLTLIQTASAKDELSFKDWRNTAINSNFSGVVLVAAGNKVLFKEAFGLANREKNIPFSEDTIFNIGSLTKQFTATAILKLHESNKLSVNDPLSKFFDNVPDDKKKITVHHLLTHTAGFVATRGGGSSNLYDVVTRKELIETALKSKLLALPGEEYNYSNIGYNLLAIIIEKITADNYENFYYENLFEPAGLTETGYRLPKRAENRVAINYGADQTAYQRLFSIEAKSLPVGSPFQHLKIKKGPRFNMEGAGGMSSTVGDLFFWYMALSSNLILTDESKKQLFLPHNASLEKESKSHYGYGWDIKSTARGTLHAQHNGSNGYSFADMHYFVDENIFIVLATNDIDVYPKVIMDELLLLVESGMANK</sequence>
<dbReference type="RefSeq" id="WP_220104650.1">
    <property type="nucleotide sequence ID" value="NZ_JAHZSS010000016.1"/>
</dbReference>
<dbReference type="InterPro" id="IPR050491">
    <property type="entry name" value="AmpC-like"/>
</dbReference>
<dbReference type="InterPro" id="IPR001466">
    <property type="entry name" value="Beta-lactam-related"/>
</dbReference>
<feature type="domain" description="Beta-lactamase-related" evidence="2">
    <location>
        <begin position="42"/>
        <end position="354"/>
    </location>
</feature>
<proteinExistence type="predicted"/>
<organism evidence="3 4">
    <name type="scientific">Neiella holothuriorum</name>
    <dbReference type="NCBI Taxonomy" id="2870530"/>
    <lineage>
        <taxon>Bacteria</taxon>
        <taxon>Pseudomonadati</taxon>
        <taxon>Pseudomonadota</taxon>
        <taxon>Gammaproteobacteria</taxon>
        <taxon>Alteromonadales</taxon>
        <taxon>Echinimonadaceae</taxon>
        <taxon>Neiella</taxon>
    </lineage>
</organism>
<evidence type="ECO:0000313" key="3">
    <source>
        <dbReference type="EMBL" id="MBW8191978.1"/>
    </source>
</evidence>
<dbReference type="EMBL" id="JAHZSS010000016">
    <property type="protein sequence ID" value="MBW8191978.1"/>
    <property type="molecule type" value="Genomic_DNA"/>
</dbReference>
<keyword evidence="1" id="KW-0732">Signal</keyword>
<feature type="chain" id="PRO_5045364864" evidence="1">
    <location>
        <begin position="23"/>
        <end position="377"/>
    </location>
</feature>
<gene>
    <name evidence="3" type="ORF">K0504_13105</name>
</gene>
<feature type="signal peptide" evidence="1">
    <location>
        <begin position="1"/>
        <end position="22"/>
    </location>
</feature>
<dbReference type="Gene3D" id="3.40.710.10">
    <property type="entry name" value="DD-peptidase/beta-lactamase superfamily"/>
    <property type="match status" value="1"/>
</dbReference>
<evidence type="ECO:0000313" key="4">
    <source>
        <dbReference type="Proteomes" id="UP001166251"/>
    </source>
</evidence>
<comment type="caution">
    <text evidence="3">The sequence shown here is derived from an EMBL/GenBank/DDBJ whole genome shotgun (WGS) entry which is preliminary data.</text>
</comment>
<reference evidence="3" key="1">
    <citation type="submission" date="2021-07" db="EMBL/GenBank/DDBJ databases">
        <title>Neiella marina sp. nov., isolated from the intestinal content of sea cucumber Apostichopus japonicus.</title>
        <authorList>
            <person name="Bai X."/>
        </authorList>
    </citation>
    <scope>NUCLEOTIDE SEQUENCE</scope>
    <source>
        <strain evidence="3">126</strain>
    </source>
</reference>
<dbReference type="InterPro" id="IPR012338">
    <property type="entry name" value="Beta-lactam/transpept-like"/>
</dbReference>
<protein>
    <submittedName>
        <fullName evidence="3">Beta-lactamase family protein</fullName>
    </submittedName>
</protein>
<dbReference type="Proteomes" id="UP001166251">
    <property type="component" value="Unassembled WGS sequence"/>
</dbReference>